<reference evidence="1 2" key="1">
    <citation type="submission" date="2021-01" db="EMBL/GenBank/DDBJ databases">
        <title>Sequencing the genomes of 1000 actinobacteria strains.</title>
        <authorList>
            <person name="Klenk H.-P."/>
        </authorList>
    </citation>
    <scope>NUCLEOTIDE SEQUENCE [LARGE SCALE GENOMIC DNA]</scope>
    <source>
        <strain evidence="1 2">DSM 46000</strain>
    </source>
</reference>
<proteinExistence type="predicted"/>
<accession>A0ABS2LJ63</accession>
<evidence type="ECO:0000313" key="2">
    <source>
        <dbReference type="Proteomes" id="UP000698059"/>
    </source>
</evidence>
<sequence length="37" mass="3986">MEPMPYSLDCATGQHRTCTTTDPAACACGCHTEETRP</sequence>
<keyword evidence="2" id="KW-1185">Reference proteome</keyword>
<evidence type="ECO:0008006" key="3">
    <source>
        <dbReference type="Google" id="ProtNLM"/>
    </source>
</evidence>
<protein>
    <recommendedName>
        <fullName evidence="3">Metallothionein</fullName>
    </recommendedName>
</protein>
<gene>
    <name evidence="1" type="ORF">JOD49_003073</name>
</gene>
<dbReference type="Proteomes" id="UP000698059">
    <property type="component" value="Unassembled WGS sequence"/>
</dbReference>
<comment type="caution">
    <text evidence="1">The sequence shown here is derived from an EMBL/GenBank/DDBJ whole genome shotgun (WGS) entry which is preliminary data.</text>
</comment>
<dbReference type="EMBL" id="JAFBBO010000001">
    <property type="protein sequence ID" value="MBM7480153.1"/>
    <property type="molecule type" value="Genomic_DNA"/>
</dbReference>
<name>A0ABS2LJ63_9CELL</name>
<organism evidence="1 2">
    <name type="scientific">Oerskovia jenensis</name>
    <dbReference type="NCBI Taxonomy" id="162169"/>
    <lineage>
        <taxon>Bacteria</taxon>
        <taxon>Bacillati</taxon>
        <taxon>Actinomycetota</taxon>
        <taxon>Actinomycetes</taxon>
        <taxon>Micrococcales</taxon>
        <taxon>Cellulomonadaceae</taxon>
        <taxon>Oerskovia</taxon>
    </lineage>
</organism>
<evidence type="ECO:0000313" key="1">
    <source>
        <dbReference type="EMBL" id="MBM7480153.1"/>
    </source>
</evidence>